<dbReference type="Pfam" id="PF10094">
    <property type="entry name" value="DUF2332"/>
    <property type="match status" value="1"/>
</dbReference>
<proteinExistence type="predicted"/>
<comment type="caution">
    <text evidence="1">The sequence shown here is derived from an EMBL/GenBank/DDBJ whole genome shotgun (WGS) entry which is preliminary data.</text>
</comment>
<dbReference type="AlphaFoldDB" id="A0A401ZZT1"/>
<name>A0A401ZZT1_9CHLR</name>
<gene>
    <name evidence="1" type="ORF">KTT_22560</name>
</gene>
<keyword evidence="2" id="KW-1185">Reference proteome</keyword>
<organism evidence="1 2">
    <name type="scientific">Tengunoibacter tsumagoiensis</name>
    <dbReference type="NCBI Taxonomy" id="2014871"/>
    <lineage>
        <taxon>Bacteria</taxon>
        <taxon>Bacillati</taxon>
        <taxon>Chloroflexota</taxon>
        <taxon>Ktedonobacteria</taxon>
        <taxon>Ktedonobacterales</taxon>
        <taxon>Dictyobacteraceae</taxon>
        <taxon>Tengunoibacter</taxon>
    </lineage>
</organism>
<protein>
    <recommendedName>
        <fullName evidence="3">DUF2332 domain-containing protein</fullName>
    </recommendedName>
</protein>
<evidence type="ECO:0000313" key="1">
    <source>
        <dbReference type="EMBL" id="GCE12397.1"/>
    </source>
</evidence>
<dbReference type="RefSeq" id="WP_161975420.1">
    <property type="nucleotide sequence ID" value="NZ_BIFR01000001.1"/>
</dbReference>
<dbReference type="Proteomes" id="UP000287352">
    <property type="component" value="Unassembled WGS sequence"/>
</dbReference>
<dbReference type="EMBL" id="BIFR01000001">
    <property type="protein sequence ID" value="GCE12397.1"/>
    <property type="molecule type" value="Genomic_DNA"/>
</dbReference>
<dbReference type="InterPro" id="IPR011200">
    <property type="entry name" value="UCP012608"/>
</dbReference>
<evidence type="ECO:0000313" key="2">
    <source>
        <dbReference type="Proteomes" id="UP000287352"/>
    </source>
</evidence>
<sequence>MDASMFEEKEVAYLEQSFTQHGISSFGRADVANASPLYSWLAQQAALDQEILRLVLHANTRPQRPHMLFAAVQYLLFSGIQDELLEFYPNLTTNARPREEAYPYFRAFCLRHANEIIRLVTTYGVQNNEVGRCADLLLAFDRVARLGGGNPLAMIELGPSAGLNMLWDRYGYDYGERGYIGDRESPVQLYCEPRSDIFPPLPKTIPVVSWRMGIDLNPIDVHDERAVRWLRALIWPEHRDRAQRIEAAITMARQHPLSIVTGDAVDRLPEVLAQVPDETTVCIYHSYAMNQTPLPVRMRIFEQIADFAQTRVLFRVSEEWYAGMSQAELELFWYCGSEIRREKLAECESHGRWIKFTHSS</sequence>
<accession>A0A401ZZT1</accession>
<reference evidence="2" key="1">
    <citation type="submission" date="2018-12" db="EMBL/GenBank/DDBJ databases">
        <title>Tengunoibacter tsumagoiensis gen. nov., sp. nov., Dictyobacter kobayashii sp. nov., D. alpinus sp. nov., and D. joshuensis sp. nov. and description of Dictyobacteraceae fam. nov. within the order Ktedonobacterales isolated from Tengu-no-mugimeshi.</title>
        <authorList>
            <person name="Wang C.M."/>
            <person name="Zheng Y."/>
            <person name="Sakai Y."/>
            <person name="Toyoda A."/>
            <person name="Minakuchi Y."/>
            <person name="Abe K."/>
            <person name="Yokota A."/>
            <person name="Yabe S."/>
        </authorList>
    </citation>
    <scope>NUCLEOTIDE SEQUENCE [LARGE SCALE GENOMIC DNA]</scope>
    <source>
        <strain evidence="2">Uno3</strain>
    </source>
</reference>
<evidence type="ECO:0008006" key="3">
    <source>
        <dbReference type="Google" id="ProtNLM"/>
    </source>
</evidence>